<name>A0A0D0DW89_9AGAM</name>
<proteinExistence type="predicted"/>
<dbReference type="HOGENOM" id="CLU_179512_0_0_1"/>
<organism evidence="2 3">
    <name type="scientific">Paxillus rubicundulus Ve08.2h10</name>
    <dbReference type="NCBI Taxonomy" id="930991"/>
    <lineage>
        <taxon>Eukaryota</taxon>
        <taxon>Fungi</taxon>
        <taxon>Dikarya</taxon>
        <taxon>Basidiomycota</taxon>
        <taxon>Agaricomycotina</taxon>
        <taxon>Agaricomycetes</taxon>
        <taxon>Agaricomycetidae</taxon>
        <taxon>Boletales</taxon>
        <taxon>Paxilineae</taxon>
        <taxon>Paxillaceae</taxon>
        <taxon>Paxillus</taxon>
    </lineage>
</organism>
<reference evidence="2 3" key="1">
    <citation type="submission" date="2014-04" db="EMBL/GenBank/DDBJ databases">
        <authorList>
            <consortium name="DOE Joint Genome Institute"/>
            <person name="Kuo A."/>
            <person name="Kohler A."/>
            <person name="Jargeat P."/>
            <person name="Nagy L.G."/>
            <person name="Floudas D."/>
            <person name="Copeland A."/>
            <person name="Barry K.W."/>
            <person name="Cichocki N."/>
            <person name="Veneault-Fourrey C."/>
            <person name="LaButti K."/>
            <person name="Lindquist E.A."/>
            <person name="Lipzen A."/>
            <person name="Lundell T."/>
            <person name="Morin E."/>
            <person name="Murat C."/>
            <person name="Sun H."/>
            <person name="Tunlid A."/>
            <person name="Henrissat B."/>
            <person name="Grigoriev I.V."/>
            <person name="Hibbett D.S."/>
            <person name="Martin F."/>
            <person name="Nordberg H.P."/>
            <person name="Cantor M.N."/>
            <person name="Hua S.X."/>
        </authorList>
    </citation>
    <scope>NUCLEOTIDE SEQUENCE [LARGE SCALE GENOMIC DNA]</scope>
    <source>
        <strain evidence="2 3">Ve08.2h10</strain>
    </source>
</reference>
<protein>
    <submittedName>
        <fullName evidence="2">Uncharacterized protein</fullName>
    </submittedName>
</protein>
<keyword evidence="3" id="KW-1185">Reference proteome</keyword>
<evidence type="ECO:0000313" key="2">
    <source>
        <dbReference type="EMBL" id="KIK94051.1"/>
    </source>
</evidence>
<gene>
    <name evidence="2" type="ORF">PAXRUDRAFT_828386</name>
</gene>
<dbReference type="EMBL" id="KN825133">
    <property type="protein sequence ID" value="KIK94051.1"/>
    <property type="molecule type" value="Genomic_DNA"/>
</dbReference>
<sequence length="109" mass="11883">MERRSLLDTTQLAMGRSAKFHKRIKKTGTSSNTQSRPATQETKKKPSPNAAPSVQSAKKRADLKSKVKARPTTKSVDGEHVLGGADYVTLLLGGRRKAAEEALKLPKEQ</sequence>
<dbReference type="Proteomes" id="UP000054538">
    <property type="component" value="Unassembled WGS sequence"/>
</dbReference>
<accession>A0A0D0DW89</accession>
<feature type="compositionally biased region" description="Polar residues" evidence="1">
    <location>
        <begin position="27"/>
        <end position="40"/>
    </location>
</feature>
<reference evidence="3" key="2">
    <citation type="submission" date="2015-01" db="EMBL/GenBank/DDBJ databases">
        <title>Evolutionary Origins and Diversification of the Mycorrhizal Mutualists.</title>
        <authorList>
            <consortium name="DOE Joint Genome Institute"/>
            <consortium name="Mycorrhizal Genomics Consortium"/>
            <person name="Kohler A."/>
            <person name="Kuo A."/>
            <person name="Nagy L.G."/>
            <person name="Floudas D."/>
            <person name="Copeland A."/>
            <person name="Barry K.W."/>
            <person name="Cichocki N."/>
            <person name="Veneault-Fourrey C."/>
            <person name="LaButti K."/>
            <person name="Lindquist E.A."/>
            <person name="Lipzen A."/>
            <person name="Lundell T."/>
            <person name="Morin E."/>
            <person name="Murat C."/>
            <person name="Riley R."/>
            <person name="Ohm R."/>
            <person name="Sun H."/>
            <person name="Tunlid A."/>
            <person name="Henrissat B."/>
            <person name="Grigoriev I.V."/>
            <person name="Hibbett D.S."/>
            <person name="Martin F."/>
        </authorList>
    </citation>
    <scope>NUCLEOTIDE SEQUENCE [LARGE SCALE GENOMIC DNA]</scope>
    <source>
        <strain evidence="3">Ve08.2h10</strain>
    </source>
</reference>
<evidence type="ECO:0000313" key="3">
    <source>
        <dbReference type="Proteomes" id="UP000054538"/>
    </source>
</evidence>
<evidence type="ECO:0000256" key="1">
    <source>
        <dbReference type="SAM" id="MobiDB-lite"/>
    </source>
</evidence>
<dbReference type="AlphaFoldDB" id="A0A0D0DW89"/>
<dbReference type="OrthoDB" id="3238347at2759"/>
<feature type="region of interest" description="Disordered" evidence="1">
    <location>
        <begin position="1"/>
        <end position="80"/>
    </location>
</feature>
<dbReference type="InParanoid" id="A0A0D0DW89"/>